<evidence type="ECO:0000313" key="3">
    <source>
        <dbReference type="Proteomes" id="UP000655225"/>
    </source>
</evidence>
<dbReference type="InterPro" id="IPR052423">
    <property type="entry name" value="EMIR"/>
</dbReference>
<name>A0A834ZFR8_TETSI</name>
<dbReference type="SUPFAM" id="SSF46565">
    <property type="entry name" value="Chaperone J-domain"/>
    <property type="match status" value="1"/>
</dbReference>
<accession>A0A834ZFR8</accession>
<dbReference type="InterPro" id="IPR018253">
    <property type="entry name" value="DnaJ_domain_CS"/>
</dbReference>
<dbReference type="CDD" id="cd06257">
    <property type="entry name" value="DnaJ"/>
    <property type="match status" value="1"/>
</dbReference>
<dbReference type="Pfam" id="PF00226">
    <property type="entry name" value="DnaJ"/>
    <property type="match status" value="1"/>
</dbReference>
<reference evidence="2 3" key="1">
    <citation type="submission" date="2020-04" db="EMBL/GenBank/DDBJ databases">
        <title>Plant Genome Project.</title>
        <authorList>
            <person name="Zhang R.-G."/>
        </authorList>
    </citation>
    <scope>NUCLEOTIDE SEQUENCE [LARGE SCALE GENOMIC DNA]</scope>
    <source>
        <strain evidence="2">YNK0</strain>
        <tissue evidence="2">Leaf</tissue>
    </source>
</reference>
<dbReference type="AlphaFoldDB" id="A0A834ZFR8"/>
<dbReference type="PANTHER" id="PTHR44094">
    <property type="entry name" value="DNAJ HEAT SHOCK N-TERMINAL DOMAIN-CONTAINING PROTEIN"/>
    <property type="match status" value="1"/>
</dbReference>
<protein>
    <recommendedName>
        <fullName evidence="1">J domain-containing protein</fullName>
    </recommendedName>
</protein>
<dbReference type="PANTHER" id="PTHR44094:SF8">
    <property type="entry name" value="DNAJ HEAT SHOCK N-TERMINAL DOMAIN-CONTAINING PROTEIN-RELATED"/>
    <property type="match status" value="1"/>
</dbReference>
<dbReference type="InterPro" id="IPR001623">
    <property type="entry name" value="DnaJ_domain"/>
</dbReference>
<dbReference type="OrthoDB" id="10250354at2759"/>
<organism evidence="2 3">
    <name type="scientific">Tetracentron sinense</name>
    <name type="common">Spur-leaf</name>
    <dbReference type="NCBI Taxonomy" id="13715"/>
    <lineage>
        <taxon>Eukaryota</taxon>
        <taxon>Viridiplantae</taxon>
        <taxon>Streptophyta</taxon>
        <taxon>Embryophyta</taxon>
        <taxon>Tracheophyta</taxon>
        <taxon>Spermatophyta</taxon>
        <taxon>Magnoliopsida</taxon>
        <taxon>Trochodendrales</taxon>
        <taxon>Trochodendraceae</taxon>
        <taxon>Tetracentron</taxon>
    </lineage>
</organism>
<evidence type="ECO:0000259" key="1">
    <source>
        <dbReference type="PROSITE" id="PS50076"/>
    </source>
</evidence>
<keyword evidence="3" id="KW-1185">Reference proteome</keyword>
<dbReference type="EMBL" id="JABCRI010000005">
    <property type="protein sequence ID" value="KAF8406475.1"/>
    <property type="molecule type" value="Genomic_DNA"/>
</dbReference>
<dbReference type="SMART" id="SM00271">
    <property type="entry name" value="DnaJ"/>
    <property type="match status" value="1"/>
</dbReference>
<dbReference type="PRINTS" id="PR00625">
    <property type="entry name" value="JDOMAIN"/>
</dbReference>
<comment type="caution">
    <text evidence="2">The sequence shown here is derived from an EMBL/GenBank/DDBJ whole genome shotgun (WGS) entry which is preliminary data.</text>
</comment>
<dbReference type="Pfam" id="PF14308">
    <property type="entry name" value="DnaJ-X"/>
    <property type="match status" value="1"/>
</dbReference>
<dbReference type="InterPro" id="IPR026894">
    <property type="entry name" value="DnaJ_X"/>
</dbReference>
<dbReference type="Proteomes" id="UP000655225">
    <property type="component" value="Unassembled WGS sequence"/>
</dbReference>
<dbReference type="Gene3D" id="1.10.287.110">
    <property type="entry name" value="DnaJ domain"/>
    <property type="match status" value="1"/>
</dbReference>
<evidence type="ECO:0000313" key="2">
    <source>
        <dbReference type="EMBL" id="KAF8406475.1"/>
    </source>
</evidence>
<feature type="domain" description="J" evidence="1">
    <location>
        <begin position="6"/>
        <end position="71"/>
    </location>
</feature>
<gene>
    <name evidence="2" type="ORF">HHK36_008563</name>
</gene>
<dbReference type="PROSITE" id="PS00636">
    <property type="entry name" value="DNAJ_1"/>
    <property type="match status" value="1"/>
</dbReference>
<proteinExistence type="predicted"/>
<dbReference type="PROSITE" id="PS50076">
    <property type="entry name" value="DNAJ_2"/>
    <property type="match status" value="1"/>
</dbReference>
<dbReference type="InterPro" id="IPR036869">
    <property type="entry name" value="J_dom_sf"/>
</dbReference>
<sequence>MAKDTEYYDILGVNFDASPADIKKAYYLKARLVHPDKNPGDPKAAQNFSVLGEAYQVLSDPAKREAYDKHGKAGVQPDSMVDPSALFGMLFGSELFEDYVGQLALASLATVSVEADSQVPEVRMQKVQDKMKELQREREEVLIKNLKDRLQPFVEGRRDELVNWAISEARRLSQAAFGEAMLHTIGYIYTRQAARELGKNKLLMGVPFLAEWVRDKGHVIKSQVTAASGAVSLIQIQEGLKKLDQDENKEDLLKLIEDKKDAMVNSLWKINVVDIESTLSHVCQAVLKDANVSKDILKLRAKALEKLGTIFQGAKVLYRRENSLRCENDVKVDATSSSKVISVFNDKWITKYKLRGYKYMSFGLFQCRIRGLHLPNSRFRVCVVLIDERYQEFQKNVLGMRELQLQDNVAYFQVIPGFVTSIHCLDQFKLVIDTDEYDDTMYPLRHQLSIQYQALVMFHEQSQTGLLHEIPTGKRGQQLIVRSVNPSRLPDYTFAYNNAVTQVEHCQRTKQWHFPDLTPQASQKAQLAYMLTDKKGTTFAFGPGKPMAPASDQIITIQKL</sequence>